<feature type="compositionally biased region" description="Basic residues" evidence="1">
    <location>
        <begin position="493"/>
        <end position="503"/>
    </location>
</feature>
<gene>
    <name evidence="3" type="ORF">CYCCA115_LOCUS5781</name>
</gene>
<evidence type="ECO:0000256" key="1">
    <source>
        <dbReference type="SAM" id="MobiDB-lite"/>
    </source>
</evidence>
<evidence type="ECO:0000259" key="2">
    <source>
        <dbReference type="Pfam" id="PF20710"/>
    </source>
</evidence>
<dbReference type="InterPro" id="IPR049227">
    <property type="entry name" value="DUF6824"/>
</dbReference>
<evidence type="ECO:0000313" key="4">
    <source>
        <dbReference type="Proteomes" id="UP001295423"/>
    </source>
</evidence>
<dbReference type="Proteomes" id="UP001295423">
    <property type="component" value="Unassembled WGS sequence"/>
</dbReference>
<dbReference type="PANTHER" id="PTHR16148:SF14">
    <property type="entry name" value="MYND-TYPE DOMAIN-CONTAINING PROTEIN"/>
    <property type="match status" value="1"/>
</dbReference>
<feature type="compositionally biased region" description="Low complexity" evidence="1">
    <location>
        <begin position="204"/>
        <end position="214"/>
    </location>
</feature>
<dbReference type="PANTHER" id="PTHR16148">
    <property type="entry name" value="NF-KAPPA-B-REPRESSING FACTOR-RELATED"/>
    <property type="match status" value="1"/>
</dbReference>
<feature type="compositionally biased region" description="Low complexity" evidence="1">
    <location>
        <begin position="602"/>
        <end position="639"/>
    </location>
</feature>
<feature type="region of interest" description="Disordered" evidence="1">
    <location>
        <begin position="596"/>
        <end position="654"/>
    </location>
</feature>
<organism evidence="3 4">
    <name type="scientific">Cylindrotheca closterium</name>
    <dbReference type="NCBI Taxonomy" id="2856"/>
    <lineage>
        <taxon>Eukaryota</taxon>
        <taxon>Sar</taxon>
        <taxon>Stramenopiles</taxon>
        <taxon>Ochrophyta</taxon>
        <taxon>Bacillariophyta</taxon>
        <taxon>Bacillariophyceae</taxon>
        <taxon>Bacillariophycidae</taxon>
        <taxon>Bacillariales</taxon>
        <taxon>Bacillariaceae</taxon>
        <taxon>Cylindrotheca</taxon>
    </lineage>
</organism>
<proteinExistence type="predicted"/>
<feature type="domain" description="DUF6824" evidence="2">
    <location>
        <begin position="318"/>
        <end position="416"/>
    </location>
</feature>
<dbReference type="AlphaFoldDB" id="A0AAD2CL97"/>
<dbReference type="GO" id="GO:0005730">
    <property type="term" value="C:nucleolus"/>
    <property type="evidence" value="ECO:0007669"/>
    <property type="project" value="TreeGrafter"/>
</dbReference>
<feature type="region of interest" description="Disordered" evidence="1">
    <location>
        <begin position="198"/>
        <end position="217"/>
    </location>
</feature>
<feature type="compositionally biased region" description="Polar residues" evidence="1">
    <location>
        <begin position="457"/>
        <end position="474"/>
    </location>
</feature>
<reference evidence="3" key="1">
    <citation type="submission" date="2023-08" db="EMBL/GenBank/DDBJ databases">
        <authorList>
            <person name="Audoor S."/>
            <person name="Bilcke G."/>
        </authorList>
    </citation>
    <scope>NUCLEOTIDE SEQUENCE</scope>
</reference>
<feature type="compositionally biased region" description="Basic and acidic residues" evidence="1">
    <location>
        <begin position="121"/>
        <end position="132"/>
    </location>
</feature>
<keyword evidence="4" id="KW-1185">Reference proteome</keyword>
<feature type="region of interest" description="Disordered" evidence="1">
    <location>
        <begin position="799"/>
        <end position="839"/>
    </location>
</feature>
<feature type="compositionally biased region" description="Basic residues" evidence="1">
    <location>
        <begin position="538"/>
        <end position="549"/>
    </location>
</feature>
<name>A0AAD2CL97_9STRA</name>
<dbReference type="EMBL" id="CAKOGP040000668">
    <property type="protein sequence ID" value="CAJ1937714.1"/>
    <property type="molecule type" value="Genomic_DNA"/>
</dbReference>
<feature type="compositionally biased region" description="Low complexity" evidence="1">
    <location>
        <begin position="136"/>
        <end position="152"/>
    </location>
</feature>
<feature type="compositionally biased region" description="Polar residues" evidence="1">
    <location>
        <begin position="640"/>
        <end position="654"/>
    </location>
</feature>
<feature type="compositionally biased region" description="Low complexity" evidence="1">
    <location>
        <begin position="481"/>
        <end position="492"/>
    </location>
</feature>
<feature type="region of interest" description="Disordered" evidence="1">
    <location>
        <begin position="1"/>
        <end position="65"/>
    </location>
</feature>
<feature type="compositionally biased region" description="Polar residues" evidence="1">
    <location>
        <begin position="1"/>
        <end position="43"/>
    </location>
</feature>
<sequence>MTTNPISGSLISSAVESSETPPSASPLSILSNATASVAANGTLQQRRRQHQQQPPEPPQKSASRTRQFWAIRRCEGLHSPAIFSNWEDCSVYVDPMENDGSVVEFKSFPTIQEAGAYAFGKDEKSGGVEGRTKYASQQEQSQQQSSSSSSSSRPLPNTAVSPAAPISRHSVAATMPNTMSGTAASSTTNKKTTTITPIAQSKANNNSSNNNNSNEDAAEWNGSLALTSSDDDDNENENENNNNNHNEQAQTTPPAVTPTEMDTMDGGDATTTMDGTSADGMRGGRNYRRSVNTTYSSGEDEPVEESAGKDPVEPSSDDVLCGRGGLTNHHPGNKRFRSIVKQYQQEYLRADRGKKASFGHKIYSEIQSHQGRFLQRIPKGRSNNNNNKNSAASKLKQWYDIGKVRAIAKICQALREDAPTIRGGKRQQNRSQQQQNEQHQPQDPQQQQQQQQQQQPDGSNSLKRPLPQDTTETPQLAPVAPMTSTPVMSTPTNHHHRHHHHHMTPPPPPPEMAMYYQSQPPQPPHIPHHHPYMQQQQQHHHQQQQHHCHYPSPAAVHHPPPPPGRPSEASPPAAPPQKMQKRLSHLDQLLAAANMAQAPTVASPSAGPSSQSSQAASSPSPSTSTTTTFGPMLGTPTTTASKSQKTNEFPSASHTSPHVVMFMKSCVPLQGAPPPYFQGNMDVAAQLNLPEFMMLANYPNIAQNQCKMCGLERALKSKASKPSAKKDLQKEPTIPSQNKGVCTACDSQIWVIVDERPEAAPLKGNQIKWCKGCKNFRPWASFGFKGSATKCAPCRESQAERYKGRKQQQQQQQKQQTVTTPPGTTTTTTPPPKSSNSSV</sequence>
<comment type="caution">
    <text evidence="3">The sequence shown here is derived from an EMBL/GenBank/DDBJ whole genome shotgun (WGS) entry which is preliminary data.</text>
</comment>
<dbReference type="GO" id="GO:0005654">
    <property type="term" value="C:nucleoplasm"/>
    <property type="evidence" value="ECO:0007669"/>
    <property type="project" value="TreeGrafter"/>
</dbReference>
<accession>A0AAD2CL97</accession>
<evidence type="ECO:0000313" key="3">
    <source>
        <dbReference type="EMBL" id="CAJ1937714.1"/>
    </source>
</evidence>
<feature type="region of interest" description="Disordered" evidence="1">
    <location>
        <begin position="224"/>
        <end position="333"/>
    </location>
</feature>
<feature type="compositionally biased region" description="Low complexity" evidence="1">
    <location>
        <begin position="807"/>
        <end position="828"/>
    </location>
</feature>
<dbReference type="Pfam" id="PF20710">
    <property type="entry name" value="DUF6824"/>
    <property type="match status" value="1"/>
</dbReference>
<feature type="region of interest" description="Disordered" evidence="1">
    <location>
        <begin position="121"/>
        <end position="167"/>
    </location>
</feature>
<feature type="compositionally biased region" description="Low complexity" evidence="1">
    <location>
        <begin position="429"/>
        <end position="456"/>
    </location>
</feature>
<feature type="region of interest" description="Disordered" evidence="1">
    <location>
        <begin position="418"/>
        <end position="581"/>
    </location>
</feature>
<feature type="compositionally biased region" description="Acidic residues" evidence="1">
    <location>
        <begin position="229"/>
        <end position="238"/>
    </location>
</feature>
<feature type="compositionally biased region" description="Low complexity" evidence="1">
    <location>
        <begin position="239"/>
        <end position="280"/>
    </location>
</feature>
<protein>
    <recommendedName>
        <fullName evidence="2">DUF6824 domain-containing protein</fullName>
    </recommendedName>
</protein>